<proteinExistence type="predicted"/>
<protein>
    <recommendedName>
        <fullName evidence="1">Cupin type-2 domain-containing protein</fullName>
    </recommendedName>
</protein>
<evidence type="ECO:0000313" key="2">
    <source>
        <dbReference type="EMBL" id="KAK7087472.1"/>
    </source>
</evidence>
<dbReference type="AlphaFoldDB" id="A0AAN9AID5"/>
<name>A0AAN9AID5_9CAEN</name>
<dbReference type="Pfam" id="PF07883">
    <property type="entry name" value="Cupin_2"/>
    <property type="match status" value="1"/>
</dbReference>
<dbReference type="EMBL" id="JBAMIC010004070">
    <property type="protein sequence ID" value="KAK7087472.1"/>
    <property type="molecule type" value="Genomic_DNA"/>
</dbReference>
<dbReference type="Gene3D" id="2.60.120.10">
    <property type="entry name" value="Jelly Rolls"/>
    <property type="match status" value="1"/>
</dbReference>
<dbReference type="SUPFAM" id="SSF51182">
    <property type="entry name" value="RmlC-like cupins"/>
    <property type="match status" value="1"/>
</dbReference>
<reference evidence="2 3" key="1">
    <citation type="submission" date="2024-02" db="EMBL/GenBank/DDBJ databases">
        <title>Chromosome-scale genome assembly of the rough periwinkle Littorina saxatilis.</title>
        <authorList>
            <person name="De Jode A."/>
            <person name="Faria R."/>
            <person name="Formenti G."/>
            <person name="Sims Y."/>
            <person name="Smith T.P."/>
            <person name="Tracey A."/>
            <person name="Wood J.M.D."/>
            <person name="Zagrodzka Z.B."/>
            <person name="Johannesson K."/>
            <person name="Butlin R.K."/>
            <person name="Leder E.H."/>
        </authorList>
    </citation>
    <scope>NUCLEOTIDE SEQUENCE [LARGE SCALE GENOMIC DNA]</scope>
    <source>
        <strain evidence="2">Snail1</strain>
        <tissue evidence="2">Muscle</tissue>
    </source>
</reference>
<organism evidence="2 3">
    <name type="scientific">Littorina saxatilis</name>
    <dbReference type="NCBI Taxonomy" id="31220"/>
    <lineage>
        <taxon>Eukaryota</taxon>
        <taxon>Metazoa</taxon>
        <taxon>Spiralia</taxon>
        <taxon>Lophotrochozoa</taxon>
        <taxon>Mollusca</taxon>
        <taxon>Gastropoda</taxon>
        <taxon>Caenogastropoda</taxon>
        <taxon>Littorinimorpha</taxon>
        <taxon>Littorinoidea</taxon>
        <taxon>Littorinidae</taxon>
        <taxon>Littorina</taxon>
    </lineage>
</organism>
<sequence length="101" mass="11580">MNIERWDQAKDGELTESNMKRKLEKQGYNYIMYTFSPGTDFPDHTHTVSKKDSILTGRFQFAMHGETVVLQPGDMVEVPKNTVHNARVVGKENVVFFDATK</sequence>
<dbReference type="Proteomes" id="UP001374579">
    <property type="component" value="Unassembled WGS sequence"/>
</dbReference>
<dbReference type="InterPro" id="IPR052535">
    <property type="entry name" value="Bacilysin_H2HPP_isomerase"/>
</dbReference>
<feature type="domain" description="Cupin type-2" evidence="1">
    <location>
        <begin position="32"/>
        <end position="98"/>
    </location>
</feature>
<dbReference type="InterPro" id="IPR013096">
    <property type="entry name" value="Cupin_2"/>
</dbReference>
<dbReference type="InterPro" id="IPR014710">
    <property type="entry name" value="RmlC-like_jellyroll"/>
</dbReference>
<dbReference type="PANTHER" id="PTHR40112:SF1">
    <property type="entry name" value="H2HPP ISOMERASE"/>
    <property type="match status" value="1"/>
</dbReference>
<gene>
    <name evidence="2" type="ORF">V1264_021519</name>
</gene>
<keyword evidence="3" id="KW-1185">Reference proteome</keyword>
<comment type="caution">
    <text evidence="2">The sequence shown here is derived from an EMBL/GenBank/DDBJ whole genome shotgun (WGS) entry which is preliminary data.</text>
</comment>
<accession>A0AAN9AID5</accession>
<dbReference type="PANTHER" id="PTHR40112">
    <property type="entry name" value="H2HPP ISOMERASE"/>
    <property type="match status" value="1"/>
</dbReference>
<evidence type="ECO:0000313" key="3">
    <source>
        <dbReference type="Proteomes" id="UP001374579"/>
    </source>
</evidence>
<dbReference type="InterPro" id="IPR011051">
    <property type="entry name" value="RmlC_Cupin_sf"/>
</dbReference>
<evidence type="ECO:0000259" key="1">
    <source>
        <dbReference type="Pfam" id="PF07883"/>
    </source>
</evidence>